<name>A0A8J5HFQ4_ZINOF</name>
<comment type="caution">
    <text evidence="2">The sequence shown here is derived from an EMBL/GenBank/DDBJ whole genome shotgun (WGS) entry which is preliminary data.</text>
</comment>
<dbReference type="SUPFAM" id="SSF51283">
    <property type="entry name" value="dUTPase-like"/>
    <property type="match status" value="1"/>
</dbReference>
<dbReference type="Gene3D" id="2.70.40.10">
    <property type="match status" value="1"/>
</dbReference>
<protein>
    <submittedName>
        <fullName evidence="2">Uncharacterized protein</fullName>
    </submittedName>
</protein>
<reference evidence="2 3" key="1">
    <citation type="submission" date="2020-08" db="EMBL/GenBank/DDBJ databases">
        <title>Plant Genome Project.</title>
        <authorList>
            <person name="Zhang R.-G."/>
        </authorList>
    </citation>
    <scope>NUCLEOTIDE SEQUENCE [LARGE SCALE GENOMIC DNA]</scope>
    <source>
        <tissue evidence="2">Rhizome</tissue>
    </source>
</reference>
<evidence type="ECO:0000313" key="3">
    <source>
        <dbReference type="Proteomes" id="UP000734854"/>
    </source>
</evidence>
<accession>A0A8J5HFQ4</accession>
<dbReference type="InterPro" id="IPR036157">
    <property type="entry name" value="dUTPase-like_sf"/>
</dbReference>
<gene>
    <name evidence="2" type="ORF">ZIOFF_017884</name>
</gene>
<dbReference type="EMBL" id="JACMSC010000005">
    <property type="protein sequence ID" value="KAG6520823.1"/>
    <property type="molecule type" value="Genomic_DNA"/>
</dbReference>
<dbReference type="Proteomes" id="UP000734854">
    <property type="component" value="Unassembled WGS sequence"/>
</dbReference>
<keyword evidence="3" id="KW-1185">Reference proteome</keyword>
<feature type="region of interest" description="Disordered" evidence="1">
    <location>
        <begin position="246"/>
        <end position="274"/>
    </location>
</feature>
<proteinExistence type="predicted"/>
<dbReference type="AlphaFoldDB" id="A0A8J5HFQ4"/>
<organism evidence="2 3">
    <name type="scientific">Zingiber officinale</name>
    <name type="common">Ginger</name>
    <name type="synonym">Amomum zingiber</name>
    <dbReference type="NCBI Taxonomy" id="94328"/>
    <lineage>
        <taxon>Eukaryota</taxon>
        <taxon>Viridiplantae</taxon>
        <taxon>Streptophyta</taxon>
        <taxon>Embryophyta</taxon>
        <taxon>Tracheophyta</taxon>
        <taxon>Spermatophyta</taxon>
        <taxon>Magnoliopsida</taxon>
        <taxon>Liliopsida</taxon>
        <taxon>Zingiberales</taxon>
        <taxon>Zingiberaceae</taxon>
        <taxon>Zingiber</taxon>
    </lineage>
</organism>
<evidence type="ECO:0000256" key="1">
    <source>
        <dbReference type="SAM" id="MobiDB-lite"/>
    </source>
</evidence>
<evidence type="ECO:0000313" key="2">
    <source>
        <dbReference type="EMBL" id="KAG6520823.1"/>
    </source>
</evidence>
<sequence length="360" mass="40281">MSTFVTARNTISYREVVSATDPIETPSIGFAKPSDFQGVTPGIATIIKKNNTKIHLLTQIAETLREIQQELRKQNTPHTPLPQDLISKLQNLSLGPSKPKEKPGKLRGVVDYLTSHGVNALPGQRLSTRSLQGLNWVINPTQISIPMQPTEVNSQTMMDGRISLSFNNYTAAPTPKQPKYNDKDKEILVVLIETKLGVYVYYDGEADDYYEEQKSKYKIGRWDTLGQPSGKFDYYVNYDIPEIPSFPEIPPTGWDDEDGETNNSQKEESIAASERSGLAWKTGIDVGAGVIDSDYRGEVQDPGVCSKAVKSTHGGGSIYMIDLKRREKELQAREAELDKREVGIIIEKKNWPSFFPYHTP</sequence>